<dbReference type="GO" id="GO:0019441">
    <property type="term" value="P:L-tryptophan catabolic process to kynurenine"/>
    <property type="evidence" value="ECO:0007669"/>
    <property type="project" value="TreeGrafter"/>
</dbReference>
<comment type="pathway">
    <text evidence="4 6">Cofactor biosynthesis; NAD(+) biosynthesis; quinolinate from L-kynurenine: step 2/3.</text>
</comment>
<proteinExistence type="inferred from homology"/>
<feature type="binding site" evidence="4">
    <location>
        <position position="104"/>
    </location>
    <ligand>
        <name>pyridoxal 5'-phosphate</name>
        <dbReference type="ChEBI" id="CHEBI:597326"/>
    </ligand>
</feature>
<dbReference type="Gene3D" id="3.90.1150.10">
    <property type="entry name" value="Aspartate Aminotransferase, domain 1"/>
    <property type="match status" value="1"/>
</dbReference>
<dbReference type="GO" id="GO:0019805">
    <property type="term" value="P:quinolinate biosynthetic process"/>
    <property type="evidence" value="ECO:0007669"/>
    <property type="project" value="UniProtKB-UniRule"/>
</dbReference>
<dbReference type="GO" id="GO:0030429">
    <property type="term" value="F:kynureninase activity"/>
    <property type="evidence" value="ECO:0007669"/>
    <property type="project" value="UniProtKB-UniRule"/>
</dbReference>
<feature type="binding site" evidence="4">
    <location>
        <position position="264"/>
    </location>
    <ligand>
        <name>pyridoxal 5'-phosphate</name>
        <dbReference type="ChEBI" id="CHEBI:597326"/>
    </ligand>
</feature>
<dbReference type="AlphaFoldDB" id="A0A1H3KX63"/>
<dbReference type="InterPro" id="IPR000192">
    <property type="entry name" value="Aminotrans_V_dom"/>
</dbReference>
<comment type="caution">
    <text evidence="4">Lacks conserved residue(s) required for the propagation of feature annotation.</text>
</comment>
<keyword evidence="2 4" id="KW-0378">Hydrolase</keyword>
<comment type="catalytic activity">
    <reaction evidence="4 6">
        <text>L-kynurenine + H2O = anthranilate + L-alanine + H(+)</text>
        <dbReference type="Rhea" id="RHEA:16813"/>
        <dbReference type="ChEBI" id="CHEBI:15377"/>
        <dbReference type="ChEBI" id="CHEBI:15378"/>
        <dbReference type="ChEBI" id="CHEBI:16567"/>
        <dbReference type="ChEBI" id="CHEBI:57959"/>
        <dbReference type="ChEBI" id="CHEBI:57972"/>
        <dbReference type="EC" id="3.7.1.3"/>
    </reaction>
</comment>
<feature type="binding site" evidence="4">
    <location>
        <position position="212"/>
    </location>
    <ligand>
        <name>pyridoxal 5'-phosphate</name>
        <dbReference type="ChEBI" id="CHEBI:597326"/>
    </ligand>
</feature>
<dbReference type="Proteomes" id="UP000198891">
    <property type="component" value="Unassembled WGS sequence"/>
</dbReference>
<organism evidence="8 9">
    <name type="scientific">Herbiconiux ginsengi</name>
    <dbReference type="NCBI Taxonomy" id="381665"/>
    <lineage>
        <taxon>Bacteria</taxon>
        <taxon>Bacillati</taxon>
        <taxon>Actinomycetota</taxon>
        <taxon>Actinomycetes</taxon>
        <taxon>Micrococcales</taxon>
        <taxon>Microbacteriaceae</taxon>
        <taxon>Herbiconiux</taxon>
    </lineage>
</organism>
<dbReference type="NCBIfam" id="TIGR01814">
    <property type="entry name" value="kynureninase"/>
    <property type="match status" value="1"/>
</dbReference>
<dbReference type="PANTHER" id="PTHR14084">
    <property type="entry name" value="KYNURENINASE"/>
    <property type="match status" value="1"/>
</dbReference>
<dbReference type="SUPFAM" id="SSF53383">
    <property type="entry name" value="PLP-dependent transferases"/>
    <property type="match status" value="1"/>
</dbReference>
<dbReference type="STRING" id="381665.SAMN05216554_0717"/>
<evidence type="ECO:0000259" key="7">
    <source>
        <dbReference type="Pfam" id="PF00266"/>
    </source>
</evidence>
<feature type="domain" description="Aminotransferase class V" evidence="7">
    <location>
        <begin position="89"/>
        <end position="328"/>
    </location>
</feature>
<dbReference type="GO" id="GO:0043420">
    <property type="term" value="P:anthranilate metabolic process"/>
    <property type="evidence" value="ECO:0007669"/>
    <property type="project" value="TreeGrafter"/>
</dbReference>
<evidence type="ECO:0000256" key="1">
    <source>
        <dbReference type="ARBA" id="ARBA00022642"/>
    </source>
</evidence>
<evidence type="ECO:0000313" key="9">
    <source>
        <dbReference type="Proteomes" id="UP000198891"/>
    </source>
</evidence>
<dbReference type="UniPathway" id="UPA00334">
    <property type="reaction ID" value="UER00455"/>
</dbReference>
<dbReference type="PANTHER" id="PTHR14084:SF0">
    <property type="entry name" value="KYNURENINASE"/>
    <property type="match status" value="1"/>
</dbReference>
<dbReference type="GO" id="GO:0097053">
    <property type="term" value="P:L-kynurenine catabolic process"/>
    <property type="evidence" value="ECO:0007669"/>
    <property type="project" value="UniProtKB-UniRule"/>
</dbReference>
<gene>
    <name evidence="4" type="primary">kynU</name>
    <name evidence="8" type="ORF">SAMN05216554_0717</name>
</gene>
<dbReference type="HAMAP" id="MF_01970">
    <property type="entry name" value="Kynureninase"/>
    <property type="match status" value="1"/>
</dbReference>
<comment type="cofactor">
    <cofactor evidence="4 6">
        <name>pyridoxal 5'-phosphate</name>
        <dbReference type="ChEBI" id="CHEBI:597326"/>
    </cofactor>
</comment>
<comment type="catalytic activity">
    <reaction evidence="6">
        <text>3-hydroxy-L-kynurenine + H2O = 3-hydroxyanthranilate + L-alanine + H(+)</text>
        <dbReference type="Rhea" id="RHEA:25143"/>
        <dbReference type="ChEBI" id="CHEBI:15377"/>
        <dbReference type="ChEBI" id="CHEBI:15378"/>
        <dbReference type="ChEBI" id="CHEBI:36559"/>
        <dbReference type="ChEBI" id="CHEBI:57972"/>
        <dbReference type="ChEBI" id="CHEBI:58125"/>
        <dbReference type="EC" id="3.7.1.3"/>
    </reaction>
</comment>
<dbReference type="GO" id="GO:0030170">
    <property type="term" value="F:pyridoxal phosphate binding"/>
    <property type="evidence" value="ECO:0007669"/>
    <property type="project" value="UniProtKB-UniRule"/>
</dbReference>
<dbReference type="EC" id="3.7.1.3" evidence="4 5"/>
<dbReference type="GO" id="GO:0005737">
    <property type="term" value="C:cytoplasm"/>
    <property type="evidence" value="ECO:0007669"/>
    <property type="project" value="UniProtKB-UniRule"/>
</dbReference>
<comment type="similarity">
    <text evidence="4 6">Belongs to the kynureninase family.</text>
</comment>
<dbReference type="GO" id="GO:0009435">
    <property type="term" value="P:NAD+ biosynthetic process"/>
    <property type="evidence" value="ECO:0007669"/>
    <property type="project" value="UniProtKB-UniRule"/>
</dbReference>
<reference evidence="8 9" key="1">
    <citation type="submission" date="2016-10" db="EMBL/GenBank/DDBJ databases">
        <authorList>
            <person name="de Groot N.N."/>
        </authorList>
    </citation>
    <scope>NUCLEOTIDE SEQUENCE [LARGE SCALE GENOMIC DNA]</scope>
    <source>
        <strain evidence="8 9">CGMCC 4.3491</strain>
    </source>
</reference>
<evidence type="ECO:0000256" key="4">
    <source>
        <dbReference type="HAMAP-Rule" id="MF_01970"/>
    </source>
</evidence>
<feature type="modified residue" description="N6-(pyridoxal phosphate)lysine" evidence="4">
    <location>
        <position position="235"/>
    </location>
</feature>
<feature type="binding site" evidence="4">
    <location>
        <position position="105"/>
    </location>
    <ligand>
        <name>pyridoxal 5'-phosphate</name>
        <dbReference type="ChEBI" id="CHEBI:597326"/>
    </ligand>
</feature>
<name>A0A1H3KX63_9MICO</name>
<feature type="binding site" evidence="4">
    <location>
        <position position="234"/>
    </location>
    <ligand>
        <name>pyridoxal 5'-phosphate</name>
        <dbReference type="ChEBI" id="CHEBI:597326"/>
    </ligand>
</feature>
<dbReference type="InterPro" id="IPR015421">
    <property type="entry name" value="PyrdxlP-dep_Trfase_major"/>
</dbReference>
<dbReference type="OrthoDB" id="9812626at2"/>
<accession>A0A1H3KX63</accession>
<dbReference type="RefSeq" id="WP_092548839.1">
    <property type="nucleotide sequence ID" value="NZ_FNPZ01000001.1"/>
</dbReference>
<evidence type="ECO:0000256" key="5">
    <source>
        <dbReference type="NCBIfam" id="TIGR01814"/>
    </source>
</evidence>
<protein>
    <recommendedName>
        <fullName evidence="4 5">Kynureninase</fullName>
        <ecNumber evidence="4 5">3.7.1.3</ecNumber>
    </recommendedName>
    <alternativeName>
        <fullName evidence="4">L-kynurenine hydrolase</fullName>
    </alternativeName>
</protein>
<feature type="binding site" evidence="4">
    <location>
        <position position="290"/>
    </location>
    <ligand>
        <name>pyridoxal 5'-phosphate</name>
        <dbReference type="ChEBI" id="CHEBI:597326"/>
    </ligand>
</feature>
<evidence type="ECO:0000256" key="3">
    <source>
        <dbReference type="ARBA" id="ARBA00022898"/>
    </source>
</evidence>
<comment type="subunit">
    <text evidence="4 6">Homodimer.</text>
</comment>
<comment type="pathway">
    <text evidence="4 6">Amino-acid degradation; L-kynurenine degradation; L-alanine and anthranilate from L-kynurenine: step 1/1.</text>
</comment>
<dbReference type="InterPro" id="IPR015424">
    <property type="entry name" value="PyrdxlP-dep_Trfase"/>
</dbReference>
<keyword evidence="9" id="KW-1185">Reference proteome</keyword>
<feature type="binding site" evidence="4">
    <location>
        <position position="209"/>
    </location>
    <ligand>
        <name>pyridoxal 5'-phosphate</name>
        <dbReference type="ChEBI" id="CHEBI:597326"/>
    </ligand>
</feature>
<dbReference type="Pfam" id="PF00266">
    <property type="entry name" value="Aminotran_5"/>
    <property type="match status" value="1"/>
</dbReference>
<dbReference type="EMBL" id="FNPZ01000001">
    <property type="protein sequence ID" value="SDY56235.1"/>
    <property type="molecule type" value="Genomic_DNA"/>
</dbReference>
<evidence type="ECO:0000256" key="6">
    <source>
        <dbReference type="PIRNR" id="PIRNR038800"/>
    </source>
</evidence>
<dbReference type="InterPro" id="IPR010111">
    <property type="entry name" value="Kynureninase"/>
</dbReference>
<comment type="function">
    <text evidence="4 6">Catalyzes the cleavage of L-kynurenine (L-Kyn) and L-3-hydroxykynurenine (L-3OHKyn) into anthranilic acid (AA) and 3-hydroxyanthranilic acid (3-OHAA), respectively.</text>
</comment>
<keyword evidence="3 4" id="KW-0663">Pyridoxal phosphate</keyword>
<evidence type="ECO:0000256" key="2">
    <source>
        <dbReference type="ARBA" id="ARBA00022801"/>
    </source>
</evidence>
<keyword evidence="1 4" id="KW-0662">Pyridine nucleotide biosynthesis</keyword>
<dbReference type="PIRSF" id="PIRSF038800">
    <property type="entry name" value="KYNU"/>
    <property type="match status" value="1"/>
</dbReference>
<dbReference type="InterPro" id="IPR015422">
    <property type="entry name" value="PyrdxlP-dep_Trfase_small"/>
</dbReference>
<feature type="binding site" evidence="4">
    <location>
        <begin position="132"/>
        <end position="135"/>
    </location>
    <ligand>
        <name>pyridoxal 5'-phosphate</name>
        <dbReference type="ChEBI" id="CHEBI:597326"/>
    </ligand>
</feature>
<sequence length="422" mass="45539">MTLFETDAPTAAELDARDPLREYRDRFLGADDPEIRAYLDGNSLGRPTKGLPEKIAAFVTDQWGARLIRGWDEQWLDLPVQLGDRIARETLGAAAGQTVVADSTTVSLYKLIRTALHARPGRTEIVIDRGNFPTDRFVVEGVAEETGSVIRWIETDPGAGVTLAEADAVIGENTAVIVLSQIAYRSGYIADVPGITALAHERGALVLWDLCHSVGAIPISLDEWGVDLATGCTYKYLNGGPGSPAFLYVNQALLASARQPIWGWMGDRAPFDMADGYQPAPSIRRFISGTPPIMGMIAMQEMLDLIAEAGIDAIRTKSLALSDYAIALYDERLAPLGVELSTPREHAVRGSHVTVDHPRFSGLMHALWAKGVIPDFRAPSGIRIGLSPLSTSFEEVEIVIDAIHALLTEADASTPVDSTKGA</sequence>
<evidence type="ECO:0000313" key="8">
    <source>
        <dbReference type="EMBL" id="SDY56235.1"/>
    </source>
</evidence>
<dbReference type="Gene3D" id="3.40.640.10">
    <property type="entry name" value="Type I PLP-dependent aspartate aminotransferase-like (Major domain)"/>
    <property type="match status" value="1"/>
</dbReference>
<dbReference type="UniPathway" id="UPA00253">
    <property type="reaction ID" value="UER00329"/>
</dbReference>